<reference evidence="2" key="1">
    <citation type="journal article" date="2016" name="Nature">
        <title>Genome evolution in the allotetraploid frog Xenopus laevis.</title>
        <authorList>
            <person name="Session A.M."/>
            <person name="Uno Y."/>
            <person name="Kwon T."/>
            <person name="Chapman J.A."/>
            <person name="Toyoda A."/>
            <person name="Takahashi S."/>
            <person name="Fukui A."/>
            <person name="Hikosaka A."/>
            <person name="Suzuki A."/>
            <person name="Kondo M."/>
            <person name="van Heeringen S.J."/>
            <person name="Quigley I."/>
            <person name="Heinz S."/>
            <person name="Ogino H."/>
            <person name="Ochi H."/>
            <person name="Hellsten U."/>
            <person name="Lyons J.B."/>
            <person name="Simakov O."/>
            <person name="Putnam N."/>
            <person name="Stites J."/>
            <person name="Kuroki Y."/>
            <person name="Tanaka T."/>
            <person name="Michiue T."/>
            <person name="Watanabe M."/>
            <person name="Bogdanovic O."/>
            <person name="Lister R."/>
            <person name="Georgiou G."/>
            <person name="Paranjpe S.S."/>
            <person name="van Kruijsbergen I."/>
            <person name="Shu S."/>
            <person name="Carlson J."/>
            <person name="Kinoshita T."/>
            <person name="Ohta Y."/>
            <person name="Mawaribuchi S."/>
            <person name="Jenkins J."/>
            <person name="Grimwood J."/>
            <person name="Schmutz J."/>
            <person name="Mitros T."/>
            <person name="Mozaffari S.V."/>
            <person name="Suzuki Y."/>
            <person name="Haramoto Y."/>
            <person name="Yamamoto T.S."/>
            <person name="Takagi C."/>
            <person name="Heald R."/>
            <person name="Miller K."/>
            <person name="Haudenschild C."/>
            <person name="Kitzman J."/>
            <person name="Nakayama T."/>
            <person name="Izutsu Y."/>
            <person name="Robert J."/>
            <person name="Fortriede J."/>
            <person name="Burns K."/>
            <person name="Lotay V."/>
            <person name="Karimi K."/>
            <person name="Yasuoka Y."/>
            <person name="Dichmann D.S."/>
            <person name="Flajnik M.F."/>
            <person name="Houston D.W."/>
            <person name="Shendure J."/>
            <person name="DuPasquier L."/>
            <person name="Vize P.D."/>
            <person name="Zorn A.M."/>
            <person name="Ito M."/>
            <person name="Marcotte E.M."/>
            <person name="Wallingford J.B."/>
            <person name="Ito Y."/>
            <person name="Asashima M."/>
            <person name="Ueno N."/>
            <person name="Matsuda Y."/>
            <person name="Veenstra G.J."/>
            <person name="Fujiyama A."/>
            <person name="Harland R.M."/>
            <person name="Taira M."/>
            <person name="Rokhsar D.S."/>
        </authorList>
    </citation>
    <scope>NUCLEOTIDE SEQUENCE [LARGE SCALE GENOMIC DNA]</scope>
    <source>
        <strain evidence="2">J</strain>
    </source>
</reference>
<proteinExistence type="predicted"/>
<dbReference type="Proteomes" id="UP000694892">
    <property type="component" value="Chromosome 5L"/>
</dbReference>
<evidence type="ECO:0000313" key="1">
    <source>
        <dbReference type="EMBL" id="OCT80331.1"/>
    </source>
</evidence>
<protein>
    <submittedName>
        <fullName evidence="1">Uncharacterized protein</fullName>
    </submittedName>
</protein>
<evidence type="ECO:0000313" key="2">
    <source>
        <dbReference type="Proteomes" id="UP000694892"/>
    </source>
</evidence>
<dbReference type="AlphaFoldDB" id="A0A974CWY3"/>
<organism evidence="1 2">
    <name type="scientific">Xenopus laevis</name>
    <name type="common">African clawed frog</name>
    <dbReference type="NCBI Taxonomy" id="8355"/>
    <lineage>
        <taxon>Eukaryota</taxon>
        <taxon>Metazoa</taxon>
        <taxon>Chordata</taxon>
        <taxon>Craniata</taxon>
        <taxon>Vertebrata</taxon>
        <taxon>Euteleostomi</taxon>
        <taxon>Amphibia</taxon>
        <taxon>Batrachia</taxon>
        <taxon>Anura</taxon>
        <taxon>Pipoidea</taxon>
        <taxon>Pipidae</taxon>
        <taxon>Xenopodinae</taxon>
        <taxon>Xenopus</taxon>
        <taxon>Xenopus</taxon>
    </lineage>
</organism>
<sequence>MEQNLWRKIWTKPCPGGTVKHCRHHVQPVASSLSFLISFQQRWILDQSQKTCNINPKYSCDYCNGSLSLSTHCLAWFMLVGLGTFCLINGQC</sequence>
<accession>A0A974CWY3</accession>
<gene>
    <name evidence="1" type="ORF">XELAEV_18027151mg</name>
</gene>
<dbReference type="EMBL" id="CM004474">
    <property type="protein sequence ID" value="OCT80331.1"/>
    <property type="molecule type" value="Genomic_DNA"/>
</dbReference>
<name>A0A974CWY3_XENLA</name>